<name>A0ABZ0XJ67_9BACT</name>
<dbReference type="RefSeq" id="WP_245801817.1">
    <property type="nucleotide sequence ID" value="NZ_CP139972.1"/>
</dbReference>
<feature type="transmembrane region" description="Helical" evidence="1">
    <location>
        <begin position="198"/>
        <end position="218"/>
    </location>
</feature>
<keyword evidence="3" id="KW-1185">Reference proteome</keyword>
<dbReference type="EMBL" id="CP140154">
    <property type="protein sequence ID" value="WQG90288.1"/>
    <property type="molecule type" value="Genomic_DNA"/>
</dbReference>
<proteinExistence type="inferred from homology"/>
<evidence type="ECO:0000313" key="2">
    <source>
        <dbReference type="EMBL" id="WQG90288.1"/>
    </source>
</evidence>
<comment type="similarity">
    <text evidence="1">Belongs to the MlaE permease family.</text>
</comment>
<comment type="caution">
    <text evidence="1">Lacks conserved residue(s) required for the propagation of feature annotation.</text>
</comment>
<sequence length="261" mass="28086">MRTIMASAITSSLNRYMAAVGEQVSFATQFGRNIFRNGFEWNEFLHQCYVIGVRSISLVAISGFIIGFVLTLQTQPTMKQFGAESFVPGMVAISIVREIGPMIIALICTGKIASSIGAELGSMKVTEQIDAMEVSSANPIQYLVVTRILACTLMVPLLTVMADALAFAGGWLGVNTQGHVSATLFFRKAFAALEFSDMIPAVVKTFFFGFAIGFIGCYKGYHAARGTESVGLAANSAVVTASLWIILLDAVAVQITNLLYY</sequence>
<feature type="transmembrane region" description="Helical" evidence="1">
    <location>
        <begin position="51"/>
        <end position="72"/>
    </location>
</feature>
<dbReference type="InterPro" id="IPR003453">
    <property type="entry name" value="ABC_MlaE_roteobac"/>
</dbReference>
<keyword evidence="1" id="KW-1133">Transmembrane helix</keyword>
<evidence type="ECO:0000313" key="3">
    <source>
        <dbReference type="Proteomes" id="UP001326715"/>
    </source>
</evidence>
<evidence type="ECO:0000256" key="1">
    <source>
        <dbReference type="RuleBase" id="RU362044"/>
    </source>
</evidence>
<accession>A0ABZ0XJ67</accession>
<reference evidence="2 3" key="1">
    <citation type="submission" date="2023-11" db="EMBL/GenBank/DDBJ databases">
        <title>MicrobeMod: A computational toolkit for identifying prokaryotic methylation and restriction-modification with nanopore sequencing.</title>
        <authorList>
            <person name="Crits-Christoph A."/>
            <person name="Kang S.C."/>
            <person name="Lee H."/>
            <person name="Ostrov N."/>
        </authorList>
    </citation>
    <scope>NUCLEOTIDE SEQUENCE [LARGE SCALE GENOMIC DNA]</scope>
    <source>
        <strain evidence="2 3">ATCC 23090</strain>
    </source>
</reference>
<dbReference type="PANTHER" id="PTHR30188">
    <property type="entry name" value="ABC TRANSPORTER PERMEASE PROTEIN-RELATED"/>
    <property type="match status" value="1"/>
</dbReference>
<protein>
    <submittedName>
        <fullName evidence="2">ABC transporter permease</fullName>
    </submittedName>
</protein>
<gene>
    <name evidence="2" type="ORF">SR876_02180</name>
</gene>
<dbReference type="NCBIfam" id="TIGR00056">
    <property type="entry name" value="MlaE family lipid ABC transporter permease subunit"/>
    <property type="match status" value="1"/>
</dbReference>
<feature type="transmembrane region" description="Helical" evidence="1">
    <location>
        <begin position="230"/>
        <end position="255"/>
    </location>
</feature>
<dbReference type="Pfam" id="PF02405">
    <property type="entry name" value="MlaE"/>
    <property type="match status" value="1"/>
</dbReference>
<dbReference type="InterPro" id="IPR030802">
    <property type="entry name" value="Permease_MalE"/>
</dbReference>
<keyword evidence="1" id="KW-0472">Membrane</keyword>
<organism evidence="2 3">
    <name type="scientific">Chitinophaga sancti</name>
    <dbReference type="NCBI Taxonomy" id="1004"/>
    <lineage>
        <taxon>Bacteria</taxon>
        <taxon>Pseudomonadati</taxon>
        <taxon>Bacteroidota</taxon>
        <taxon>Chitinophagia</taxon>
        <taxon>Chitinophagales</taxon>
        <taxon>Chitinophagaceae</taxon>
        <taxon>Chitinophaga</taxon>
    </lineage>
</organism>
<dbReference type="Proteomes" id="UP001326715">
    <property type="component" value="Chromosome"/>
</dbReference>
<keyword evidence="1" id="KW-0812">Transmembrane</keyword>
<feature type="transmembrane region" description="Helical" evidence="1">
    <location>
        <begin position="148"/>
        <end position="172"/>
    </location>
</feature>